<sequence>VRPKLVVCNGPGVCIPICLSAKLLLRDVRIVFVESFCRTQSLSLSGRILYFCRICDHFLVQWPQLTHRYNRAKYIGLLNCFWMFELEVWTSTHRITNCFWMFELEVWTSTHRI</sequence>
<dbReference type="PANTHER" id="PTHR12154">
    <property type="entry name" value="GLYCOSYL TRANSFERASE-RELATED"/>
    <property type="match status" value="1"/>
</dbReference>
<accession>A0A7R9LQT9</accession>
<organism evidence="8">
    <name type="scientific">Medioppia subpectinata</name>
    <dbReference type="NCBI Taxonomy" id="1979941"/>
    <lineage>
        <taxon>Eukaryota</taxon>
        <taxon>Metazoa</taxon>
        <taxon>Ecdysozoa</taxon>
        <taxon>Arthropoda</taxon>
        <taxon>Chelicerata</taxon>
        <taxon>Arachnida</taxon>
        <taxon>Acari</taxon>
        <taxon>Acariformes</taxon>
        <taxon>Sarcoptiformes</taxon>
        <taxon>Oribatida</taxon>
        <taxon>Brachypylina</taxon>
        <taxon>Oppioidea</taxon>
        <taxon>Oppiidae</taxon>
        <taxon>Medioppia</taxon>
    </lineage>
</organism>
<evidence type="ECO:0000256" key="1">
    <source>
        <dbReference type="ARBA" id="ARBA00004389"/>
    </source>
</evidence>
<evidence type="ECO:0000256" key="4">
    <source>
        <dbReference type="ARBA" id="ARBA00022692"/>
    </source>
</evidence>
<dbReference type="AlphaFoldDB" id="A0A7R9LQT9"/>
<dbReference type="Pfam" id="PF08660">
    <property type="entry name" value="Alg14"/>
    <property type="match status" value="1"/>
</dbReference>
<evidence type="ECO:0000256" key="2">
    <source>
        <dbReference type="ARBA" id="ARBA00009731"/>
    </source>
</evidence>
<keyword evidence="6" id="KW-1133">Transmembrane helix</keyword>
<evidence type="ECO:0000256" key="5">
    <source>
        <dbReference type="ARBA" id="ARBA00022824"/>
    </source>
</evidence>
<comment type="similarity">
    <text evidence="2">Belongs to the ALG14 family.</text>
</comment>
<keyword evidence="9" id="KW-1185">Reference proteome</keyword>
<gene>
    <name evidence="8" type="ORF">OSB1V03_LOCUS20313</name>
</gene>
<comment type="subcellular location">
    <subcellularLocation>
        <location evidence="1">Endoplasmic reticulum membrane</location>
        <topology evidence="1">Single-pass membrane protein</topology>
    </subcellularLocation>
</comment>
<dbReference type="GO" id="GO:0006488">
    <property type="term" value="P:dolichol-linked oligosaccharide biosynthetic process"/>
    <property type="evidence" value="ECO:0007669"/>
    <property type="project" value="InterPro"/>
</dbReference>
<dbReference type="Gene3D" id="3.40.50.2000">
    <property type="entry name" value="Glycogen Phosphorylase B"/>
    <property type="match status" value="1"/>
</dbReference>
<dbReference type="OrthoDB" id="17098at2759"/>
<dbReference type="GO" id="GO:0043541">
    <property type="term" value="C:UDP-N-acetylglucosamine transferase complex"/>
    <property type="evidence" value="ECO:0007669"/>
    <property type="project" value="TreeGrafter"/>
</dbReference>
<evidence type="ECO:0000313" key="8">
    <source>
        <dbReference type="EMBL" id="CAD7645023.1"/>
    </source>
</evidence>
<evidence type="ECO:0000313" key="9">
    <source>
        <dbReference type="Proteomes" id="UP000759131"/>
    </source>
</evidence>
<proteinExistence type="inferred from homology"/>
<dbReference type="GO" id="GO:0004577">
    <property type="term" value="F:N-acetylglucosaminyldiphosphodolichol N-acetylglucosaminyltransferase activity"/>
    <property type="evidence" value="ECO:0007669"/>
    <property type="project" value="TreeGrafter"/>
</dbReference>
<evidence type="ECO:0000256" key="7">
    <source>
        <dbReference type="ARBA" id="ARBA00023136"/>
    </source>
</evidence>
<name>A0A7R9LQT9_9ACAR</name>
<dbReference type="EMBL" id="OC887593">
    <property type="protein sequence ID" value="CAD7645023.1"/>
    <property type="molecule type" value="Genomic_DNA"/>
</dbReference>
<dbReference type="InterPro" id="IPR013969">
    <property type="entry name" value="Oligosacch_biosynth_Alg14"/>
</dbReference>
<keyword evidence="5" id="KW-0256">Endoplasmic reticulum</keyword>
<evidence type="ECO:0000256" key="6">
    <source>
        <dbReference type="ARBA" id="ARBA00022989"/>
    </source>
</evidence>
<dbReference type="PANTHER" id="PTHR12154:SF4">
    <property type="entry name" value="UDP-N-ACETYLGLUCOSAMINE TRANSFERASE SUBUNIT ALG14 HOMOLOG"/>
    <property type="match status" value="1"/>
</dbReference>
<feature type="non-terminal residue" evidence="8">
    <location>
        <position position="113"/>
    </location>
</feature>
<dbReference type="EMBL" id="CAJPIZ010033018">
    <property type="protein sequence ID" value="CAG2120366.1"/>
    <property type="molecule type" value="Genomic_DNA"/>
</dbReference>
<keyword evidence="7" id="KW-0472">Membrane</keyword>
<protein>
    <recommendedName>
        <fullName evidence="3">UDP-N-acetylglucosamine transferase subunit ALG14</fullName>
    </recommendedName>
</protein>
<keyword evidence="4" id="KW-0812">Transmembrane</keyword>
<reference evidence="8" key="1">
    <citation type="submission" date="2020-11" db="EMBL/GenBank/DDBJ databases">
        <authorList>
            <person name="Tran Van P."/>
        </authorList>
    </citation>
    <scope>NUCLEOTIDE SEQUENCE</scope>
</reference>
<evidence type="ECO:0000256" key="3">
    <source>
        <dbReference type="ARBA" id="ARBA00017467"/>
    </source>
</evidence>
<feature type="non-terminal residue" evidence="8">
    <location>
        <position position="1"/>
    </location>
</feature>
<dbReference type="Proteomes" id="UP000759131">
    <property type="component" value="Unassembled WGS sequence"/>
</dbReference>